<evidence type="ECO:0000313" key="4">
    <source>
        <dbReference type="Proteomes" id="UP000027616"/>
    </source>
</evidence>
<protein>
    <recommendedName>
        <fullName evidence="5">Abortive infection phage resistance protein</fullName>
    </recommendedName>
</protein>
<dbReference type="STRING" id="1433126.BN938_1845"/>
<feature type="domain" description="Abortive infection phage resistance protein N-terminal" evidence="2">
    <location>
        <begin position="15"/>
        <end position="168"/>
    </location>
</feature>
<dbReference type="Pfam" id="PF10592">
    <property type="entry name" value="AIPR"/>
    <property type="match status" value="1"/>
</dbReference>
<feature type="domain" description="Abortive phage infection protein C-terminal" evidence="1">
    <location>
        <begin position="224"/>
        <end position="545"/>
    </location>
</feature>
<organism evidence="3 4">
    <name type="scientific">Mucinivorans hirudinis</name>
    <dbReference type="NCBI Taxonomy" id="1433126"/>
    <lineage>
        <taxon>Bacteria</taxon>
        <taxon>Pseudomonadati</taxon>
        <taxon>Bacteroidota</taxon>
        <taxon>Bacteroidia</taxon>
        <taxon>Bacteroidales</taxon>
        <taxon>Rikenellaceae</taxon>
        <taxon>Mucinivorans</taxon>
    </lineage>
</organism>
<dbReference type="PATRIC" id="fig|1433126.3.peg.1824"/>
<dbReference type="Proteomes" id="UP000027616">
    <property type="component" value="Chromosome I"/>
</dbReference>
<name>A0A060R8S0_9BACT</name>
<sequence>MQDSSEEGASQEQLFTQMAIDLLAEGGETENVYLAYDEKALGTKNQHKINAYALSDNYETVDIFISLFLGDDTIQRIPKERIDQATTRITNFFRKAIYGEYVNEIEESSSIFEFANTLANYKELKENLVRVNATILTNGEYKGDFPAAQTISGYKIFYRILDINYLYNISESSRIPIEISFSDEGVVVPCLTTQAENSDYQAYIAIMPGLGLANLYERFGARLLEQNVRSFLQFTGKINKGIRNTIQKEPHMFLAFNNGIAATADHIELDTTGRFISKVSNLQIVNGGQTTASIYHTWKKDKADISNISVAVKLSVIKKQDEFADIVSQISRFANTQNKVNDADFTANNPFLIEFEKLSRYILTPITESNNIQTNWFFERARGQYKNIRQKDGFTKARQKQFDLKYPKKQMFTKVELAKFVNAYQEVWDGKKLVIGPHIVVRGNEKNYAQFINNNLQRKINSIYFEDTIAKIIIFKKAENLYGVKPNNIGEMRNAVVPYAIALLGYLTDYRLDLFKIWKNQSISEALQTFLYDLMKQLNKFIINNSPSSHYIEWAKKEECWQTIKSAQWNVNIQDIEGEMADKGQLAKRNAIVETDEEKERQKYEIELLKSIPYKLWREIEIWGKESEFLDIKQQTVAFEMANRIKHNRAIADIDRSRAMRIYEIICARNIDLLAKADDMQDEPVAPPVKMTEYSSITMDVVKQMVEWDKRRHILKDWQWNTMKAIVDGKFPLDGKYVYACQKNLETLTKHGFIVNY</sequence>
<proteinExistence type="predicted"/>
<evidence type="ECO:0000259" key="1">
    <source>
        <dbReference type="Pfam" id="PF10592"/>
    </source>
</evidence>
<gene>
    <name evidence="3" type="ORF">BN938_1845</name>
</gene>
<dbReference type="HOGENOM" id="CLU_019647_0_0_10"/>
<dbReference type="AlphaFoldDB" id="A0A060R8S0"/>
<dbReference type="KEGG" id="rbc:BN938_1845"/>
<dbReference type="Pfam" id="PF22879">
    <property type="entry name" value="AIPR_N"/>
    <property type="match status" value="1"/>
</dbReference>
<evidence type="ECO:0000313" key="3">
    <source>
        <dbReference type="EMBL" id="CDN31925.1"/>
    </source>
</evidence>
<evidence type="ECO:0008006" key="5">
    <source>
        <dbReference type="Google" id="ProtNLM"/>
    </source>
</evidence>
<reference evidence="3 4" key="1">
    <citation type="journal article" date="2015" name="Genome Announc.">
        <title>Complete Genome Sequence of the Novel Leech Symbiont Mucinivorans hirudinis M3T.</title>
        <authorList>
            <person name="Nelson M.C."/>
            <person name="Bomar L."/>
            <person name="Graf J."/>
        </authorList>
    </citation>
    <scope>NUCLEOTIDE SEQUENCE [LARGE SCALE GENOMIC DNA]</scope>
    <source>
        <strain evidence="4">M3</strain>
    </source>
</reference>
<dbReference type="eggNOG" id="ENOG502Z7VT">
    <property type="taxonomic scope" value="Bacteria"/>
</dbReference>
<accession>A0A060R8S0</accession>
<dbReference type="InterPro" id="IPR055101">
    <property type="entry name" value="AIPR_N"/>
</dbReference>
<dbReference type="EMBL" id="HG934468">
    <property type="protein sequence ID" value="CDN31925.1"/>
    <property type="molecule type" value="Genomic_DNA"/>
</dbReference>
<evidence type="ECO:0000259" key="2">
    <source>
        <dbReference type="Pfam" id="PF22879"/>
    </source>
</evidence>
<dbReference type="InterPro" id="IPR018891">
    <property type="entry name" value="AIPR_C"/>
</dbReference>
<keyword evidence="4" id="KW-1185">Reference proteome</keyword>